<dbReference type="OrthoDB" id="6418377at2759"/>
<evidence type="ECO:0000256" key="1">
    <source>
        <dbReference type="SAM" id="SignalP"/>
    </source>
</evidence>
<dbReference type="InterPro" id="IPR051237">
    <property type="entry name" value="Ferric-chelate_Red/DefProt"/>
</dbReference>
<dbReference type="EMBL" id="OV696698">
    <property type="protein sequence ID" value="CAH1243990.1"/>
    <property type="molecule type" value="Genomic_DNA"/>
</dbReference>
<sequence length="345" mass="37042">MWRVILTLLVITPVVWAYPSGAPTVACVNMFPNHGASEQTSPPPYELVVNKDTYAGGEEIEVTLRRTAVNSPSFKGFFIQARTVDGSADALGKFTTFDPSTKTVNCGSVANSENAVTHTNPSGKTSVTVTWTAPANSLGDIQFRCGLAWFNGRTLLLTAGGETPLFLSGWRKNCIEKPPVPSHPPDNMKLLVVAVFLSLAAYAAGQTMINCFQCKAGTFDSGISLLTGTNKCLRDANNPNSTVQTVTCPVTSKCFTKINTIAKYAHAVERGCWSDDDCDEEMDDDCNGLTKTGTCLKCCSTDRHVITCYMCNKDFAQLDGVLNGVTGLHQLSVLALLPVAVAMLF</sequence>
<evidence type="ECO:0000313" key="3">
    <source>
        <dbReference type="EMBL" id="CAH1243990.1"/>
    </source>
</evidence>
<dbReference type="CDD" id="cd08544">
    <property type="entry name" value="Reeler"/>
    <property type="match status" value="1"/>
</dbReference>
<accession>A0A8K0E8B9</accession>
<dbReference type="CDD" id="cd00117">
    <property type="entry name" value="TFP"/>
    <property type="match status" value="1"/>
</dbReference>
<keyword evidence="1" id="KW-0732">Signal</keyword>
<reference evidence="3" key="1">
    <citation type="submission" date="2022-01" db="EMBL/GenBank/DDBJ databases">
        <authorList>
            <person name="Braso-Vives M."/>
        </authorList>
    </citation>
    <scope>NUCLEOTIDE SEQUENCE</scope>
</reference>
<feature type="domain" description="Reelin" evidence="2">
    <location>
        <begin position="8"/>
        <end position="181"/>
    </location>
</feature>
<evidence type="ECO:0000313" key="4">
    <source>
        <dbReference type="Proteomes" id="UP000838412"/>
    </source>
</evidence>
<dbReference type="PROSITE" id="PS51019">
    <property type="entry name" value="REELIN"/>
    <property type="match status" value="1"/>
</dbReference>
<name>A0A8K0E8B9_BRALA</name>
<gene>
    <name evidence="3" type="primary">FRRS1</name>
    <name evidence="3" type="ORF">BLAG_LOCUS6749</name>
</gene>
<proteinExistence type="predicted"/>
<protein>
    <submittedName>
        <fullName evidence="3">FRRS1 protein</fullName>
    </submittedName>
</protein>
<dbReference type="GO" id="GO:0016020">
    <property type="term" value="C:membrane"/>
    <property type="evidence" value="ECO:0007669"/>
    <property type="project" value="TreeGrafter"/>
</dbReference>
<organism evidence="3 4">
    <name type="scientific">Branchiostoma lanceolatum</name>
    <name type="common">Common lancelet</name>
    <name type="synonym">Amphioxus lanceolatum</name>
    <dbReference type="NCBI Taxonomy" id="7740"/>
    <lineage>
        <taxon>Eukaryota</taxon>
        <taxon>Metazoa</taxon>
        <taxon>Chordata</taxon>
        <taxon>Cephalochordata</taxon>
        <taxon>Leptocardii</taxon>
        <taxon>Amphioxiformes</taxon>
        <taxon>Branchiostomatidae</taxon>
        <taxon>Branchiostoma</taxon>
    </lineage>
</organism>
<dbReference type="Pfam" id="PF02014">
    <property type="entry name" value="Reeler"/>
    <property type="match status" value="1"/>
</dbReference>
<dbReference type="Gene3D" id="2.60.40.4060">
    <property type="entry name" value="Reeler domain"/>
    <property type="match status" value="1"/>
</dbReference>
<evidence type="ECO:0000259" key="2">
    <source>
        <dbReference type="PROSITE" id="PS51019"/>
    </source>
</evidence>
<dbReference type="PANTHER" id="PTHR45828">
    <property type="entry name" value="CYTOCHROME B561/FERRIC REDUCTASE TRANSMEMBRANE"/>
    <property type="match status" value="1"/>
</dbReference>
<keyword evidence="4" id="KW-1185">Reference proteome</keyword>
<dbReference type="PANTHER" id="PTHR45828:SF45">
    <property type="entry name" value="REELIN DOMAIN-CONTAINING PROTEIN"/>
    <property type="match status" value="1"/>
</dbReference>
<dbReference type="AlphaFoldDB" id="A0A8K0E8B9"/>
<dbReference type="Proteomes" id="UP000838412">
    <property type="component" value="Chromosome 13"/>
</dbReference>
<feature type="chain" id="PRO_5035470804" evidence="1">
    <location>
        <begin position="18"/>
        <end position="345"/>
    </location>
</feature>
<feature type="signal peptide" evidence="1">
    <location>
        <begin position="1"/>
        <end position="17"/>
    </location>
</feature>
<dbReference type="InterPro" id="IPR002861">
    <property type="entry name" value="Reeler_dom"/>
</dbReference>
<dbReference type="InterPro" id="IPR042307">
    <property type="entry name" value="Reeler_sf"/>
</dbReference>